<evidence type="ECO:0000259" key="3">
    <source>
        <dbReference type="Pfam" id="PF25967"/>
    </source>
</evidence>
<proteinExistence type="inferred from homology"/>
<dbReference type="Pfam" id="PF25973">
    <property type="entry name" value="BSH_CzcB"/>
    <property type="match status" value="1"/>
</dbReference>
<accession>A0A841H120</accession>
<dbReference type="InterPro" id="IPR058792">
    <property type="entry name" value="Beta-barrel_RND_2"/>
</dbReference>
<dbReference type="Gene3D" id="2.40.30.170">
    <property type="match status" value="1"/>
</dbReference>
<evidence type="ECO:0000259" key="4">
    <source>
        <dbReference type="Pfam" id="PF25973"/>
    </source>
</evidence>
<feature type="domain" description="CzcB-like barrel-sandwich hybrid" evidence="4">
    <location>
        <begin position="69"/>
        <end position="206"/>
    </location>
</feature>
<evidence type="ECO:0000259" key="2">
    <source>
        <dbReference type="Pfam" id="PF25954"/>
    </source>
</evidence>
<dbReference type="Pfam" id="PF25954">
    <property type="entry name" value="Beta-barrel_RND_2"/>
    <property type="match status" value="1"/>
</dbReference>
<dbReference type="GO" id="GO:0015562">
    <property type="term" value="F:efflux transmembrane transporter activity"/>
    <property type="evidence" value="ECO:0007669"/>
    <property type="project" value="TreeGrafter"/>
</dbReference>
<organism evidence="5 6">
    <name type="scientific">Longimicrobium terrae</name>
    <dbReference type="NCBI Taxonomy" id="1639882"/>
    <lineage>
        <taxon>Bacteria</taxon>
        <taxon>Pseudomonadati</taxon>
        <taxon>Gemmatimonadota</taxon>
        <taxon>Longimicrobiia</taxon>
        <taxon>Longimicrobiales</taxon>
        <taxon>Longimicrobiaceae</taxon>
        <taxon>Longimicrobium</taxon>
    </lineage>
</organism>
<evidence type="ECO:0000313" key="6">
    <source>
        <dbReference type="Proteomes" id="UP000582837"/>
    </source>
</evidence>
<name>A0A841H120_9BACT</name>
<dbReference type="Gene3D" id="1.10.287.470">
    <property type="entry name" value="Helix hairpin bin"/>
    <property type="match status" value="1"/>
</dbReference>
<dbReference type="InterPro" id="IPR058647">
    <property type="entry name" value="BSH_CzcB-like"/>
</dbReference>
<dbReference type="SUPFAM" id="SSF111369">
    <property type="entry name" value="HlyD-like secretion proteins"/>
    <property type="match status" value="1"/>
</dbReference>
<dbReference type="Proteomes" id="UP000582837">
    <property type="component" value="Unassembled WGS sequence"/>
</dbReference>
<dbReference type="RefSeq" id="WP_170032346.1">
    <property type="nucleotide sequence ID" value="NZ_JABDTL010000001.1"/>
</dbReference>
<comment type="similarity">
    <text evidence="1">Belongs to the membrane fusion protein (MFP) (TC 8.A.1) family.</text>
</comment>
<sequence length="382" mass="39188">MRTVLVPALFVTLSACGGDAEAGGAAGGPARGGGPSVTLAATDVANPRMAPLEAAVAVTGTLEPLERSEVRARLEGDVEQVLVREGQAVSAGQLLARFNAGDQAGNARSADADVAAARSELSTAQWSLEQNRELYQQGAIPERDVRVSEQAVAAARARVAAAAARSGTSRREVTDTRVVAPVNGIVEKRVVNPGEHVNQNAPLFTIVRGDVLELAAAVPERDAQSVRPGQDVRFTAEGTQFTGRVARMSPSVDPATRAVTVYVQVPNAEGRLRAGSFASGRIVSRTVQDALVVPAAAVREGREGGPRVVYRVVNGKLEMAPVTVGLTDEAAGLVQITQGLTESDRVVVGNVGVLGAGMTVRMAGEGRGGADGAGKAKGGAGR</sequence>
<dbReference type="FunFam" id="2.40.30.170:FF:000010">
    <property type="entry name" value="Efflux RND transporter periplasmic adaptor subunit"/>
    <property type="match status" value="1"/>
</dbReference>
<dbReference type="Gene3D" id="2.40.50.100">
    <property type="match status" value="1"/>
</dbReference>
<reference evidence="5 6" key="1">
    <citation type="submission" date="2020-08" db="EMBL/GenBank/DDBJ databases">
        <title>Genomic Encyclopedia of Type Strains, Phase IV (KMG-IV): sequencing the most valuable type-strain genomes for metagenomic binning, comparative biology and taxonomic classification.</title>
        <authorList>
            <person name="Goeker M."/>
        </authorList>
    </citation>
    <scope>NUCLEOTIDE SEQUENCE [LARGE SCALE GENOMIC DNA]</scope>
    <source>
        <strain evidence="5 6">DSM 29007</strain>
    </source>
</reference>
<evidence type="ECO:0000313" key="5">
    <source>
        <dbReference type="EMBL" id="MBB6071682.1"/>
    </source>
</evidence>
<gene>
    <name evidence="5" type="ORF">HNQ61_003321</name>
</gene>
<dbReference type="Gene3D" id="2.40.420.20">
    <property type="match status" value="1"/>
</dbReference>
<dbReference type="InterPro" id="IPR006143">
    <property type="entry name" value="RND_pump_MFP"/>
</dbReference>
<comment type="caution">
    <text evidence="5">The sequence shown here is derived from an EMBL/GenBank/DDBJ whole genome shotgun (WGS) entry which is preliminary data.</text>
</comment>
<protein>
    <submittedName>
        <fullName evidence="5">RND family efflux transporter MFP subunit</fullName>
    </submittedName>
</protein>
<dbReference type="InterPro" id="IPR058627">
    <property type="entry name" value="MdtA-like_C"/>
</dbReference>
<dbReference type="NCBIfam" id="TIGR01730">
    <property type="entry name" value="RND_mfp"/>
    <property type="match status" value="1"/>
</dbReference>
<dbReference type="GO" id="GO:1990281">
    <property type="term" value="C:efflux pump complex"/>
    <property type="evidence" value="ECO:0007669"/>
    <property type="project" value="TreeGrafter"/>
</dbReference>
<dbReference type="PROSITE" id="PS51257">
    <property type="entry name" value="PROKAR_LIPOPROTEIN"/>
    <property type="match status" value="1"/>
</dbReference>
<dbReference type="PANTHER" id="PTHR30469:SF15">
    <property type="entry name" value="HLYD FAMILY OF SECRETION PROTEINS"/>
    <property type="match status" value="1"/>
</dbReference>
<dbReference type="PANTHER" id="PTHR30469">
    <property type="entry name" value="MULTIDRUG RESISTANCE PROTEIN MDTA"/>
    <property type="match status" value="1"/>
</dbReference>
<evidence type="ECO:0000256" key="1">
    <source>
        <dbReference type="ARBA" id="ARBA00009477"/>
    </source>
</evidence>
<dbReference type="EMBL" id="JACHIA010000010">
    <property type="protein sequence ID" value="MBB6071682.1"/>
    <property type="molecule type" value="Genomic_DNA"/>
</dbReference>
<dbReference type="Pfam" id="PF25967">
    <property type="entry name" value="RND-MFP_C"/>
    <property type="match status" value="1"/>
</dbReference>
<dbReference type="AlphaFoldDB" id="A0A841H120"/>
<feature type="domain" description="Multidrug resistance protein MdtA-like C-terminal permuted SH3" evidence="3">
    <location>
        <begin position="289"/>
        <end position="350"/>
    </location>
</feature>
<feature type="domain" description="CusB-like beta-barrel" evidence="2">
    <location>
        <begin position="214"/>
        <end position="284"/>
    </location>
</feature>
<keyword evidence="6" id="KW-1185">Reference proteome</keyword>